<reference evidence="2" key="1">
    <citation type="journal article" date="2017" name="Nature">
        <title>The sunflower genome provides insights into oil metabolism, flowering and Asterid evolution.</title>
        <authorList>
            <person name="Badouin H."/>
            <person name="Gouzy J."/>
            <person name="Grassa C.J."/>
            <person name="Murat F."/>
            <person name="Staton S.E."/>
            <person name="Cottret L."/>
            <person name="Lelandais-Briere C."/>
            <person name="Owens G.L."/>
            <person name="Carrere S."/>
            <person name="Mayjonade B."/>
            <person name="Legrand L."/>
            <person name="Gill N."/>
            <person name="Kane N.C."/>
            <person name="Bowers J.E."/>
            <person name="Hubner S."/>
            <person name="Bellec A."/>
            <person name="Berard A."/>
            <person name="Berges H."/>
            <person name="Blanchet N."/>
            <person name="Boniface M.C."/>
            <person name="Brunel D."/>
            <person name="Catrice O."/>
            <person name="Chaidir N."/>
            <person name="Claudel C."/>
            <person name="Donnadieu C."/>
            <person name="Faraut T."/>
            <person name="Fievet G."/>
            <person name="Helmstetter N."/>
            <person name="King M."/>
            <person name="Knapp S.J."/>
            <person name="Lai Z."/>
            <person name="Le Paslier M.C."/>
            <person name="Lippi Y."/>
            <person name="Lorenzon L."/>
            <person name="Mandel J.R."/>
            <person name="Marage G."/>
            <person name="Marchand G."/>
            <person name="Marquand E."/>
            <person name="Bret-Mestries E."/>
            <person name="Morien E."/>
            <person name="Nambeesan S."/>
            <person name="Nguyen T."/>
            <person name="Pegot-Espagnet P."/>
            <person name="Pouilly N."/>
            <person name="Raftis F."/>
            <person name="Sallet E."/>
            <person name="Schiex T."/>
            <person name="Thomas J."/>
            <person name="Vandecasteele C."/>
            <person name="Vares D."/>
            <person name="Vear F."/>
            <person name="Vautrin S."/>
            <person name="Crespi M."/>
            <person name="Mangin B."/>
            <person name="Burke J.M."/>
            <person name="Salse J."/>
            <person name="Munos S."/>
            <person name="Vincourt P."/>
            <person name="Rieseberg L.H."/>
            <person name="Langlade N.B."/>
        </authorList>
    </citation>
    <scope>NUCLEOTIDE SEQUENCE</scope>
    <source>
        <tissue evidence="2">Leaves</tissue>
    </source>
</reference>
<accession>A0A9K3IAA4</accession>
<comment type="caution">
    <text evidence="2">The sequence shown here is derived from an EMBL/GenBank/DDBJ whole genome shotgun (WGS) entry which is preliminary data.</text>
</comment>
<proteinExistence type="predicted"/>
<keyword evidence="3" id="KW-1185">Reference proteome</keyword>
<gene>
    <name evidence="2" type="ORF">HanXRQr2_Chr09g0406461</name>
</gene>
<keyword evidence="1" id="KW-0472">Membrane</keyword>
<sequence length="80" mass="9575">MIELPRVSNENEHNFGYRSLFLAFNQSNRSLKRGARHVMRALSKFRPKKGILMGVLDTFYVFWVFYAFCFWACVWLMAFL</sequence>
<organism evidence="2 3">
    <name type="scientific">Helianthus annuus</name>
    <name type="common">Common sunflower</name>
    <dbReference type="NCBI Taxonomy" id="4232"/>
    <lineage>
        <taxon>Eukaryota</taxon>
        <taxon>Viridiplantae</taxon>
        <taxon>Streptophyta</taxon>
        <taxon>Embryophyta</taxon>
        <taxon>Tracheophyta</taxon>
        <taxon>Spermatophyta</taxon>
        <taxon>Magnoliopsida</taxon>
        <taxon>eudicotyledons</taxon>
        <taxon>Gunneridae</taxon>
        <taxon>Pentapetalae</taxon>
        <taxon>asterids</taxon>
        <taxon>campanulids</taxon>
        <taxon>Asterales</taxon>
        <taxon>Asteraceae</taxon>
        <taxon>Asteroideae</taxon>
        <taxon>Heliantheae alliance</taxon>
        <taxon>Heliantheae</taxon>
        <taxon>Helianthus</taxon>
    </lineage>
</organism>
<evidence type="ECO:0000313" key="3">
    <source>
        <dbReference type="Proteomes" id="UP000215914"/>
    </source>
</evidence>
<keyword evidence="1" id="KW-1133">Transmembrane helix</keyword>
<dbReference type="Proteomes" id="UP000215914">
    <property type="component" value="Unassembled WGS sequence"/>
</dbReference>
<evidence type="ECO:0000256" key="1">
    <source>
        <dbReference type="SAM" id="Phobius"/>
    </source>
</evidence>
<dbReference type="AlphaFoldDB" id="A0A9K3IAA4"/>
<feature type="transmembrane region" description="Helical" evidence="1">
    <location>
        <begin position="50"/>
        <end position="78"/>
    </location>
</feature>
<keyword evidence="1" id="KW-0812">Transmembrane</keyword>
<dbReference type="EMBL" id="MNCJ02000324">
    <property type="protein sequence ID" value="KAF5792479.1"/>
    <property type="molecule type" value="Genomic_DNA"/>
</dbReference>
<evidence type="ECO:0000313" key="2">
    <source>
        <dbReference type="EMBL" id="KAF5792479.1"/>
    </source>
</evidence>
<protein>
    <submittedName>
        <fullName evidence="2">Uncharacterized protein</fullName>
    </submittedName>
</protein>
<name>A0A9K3IAA4_HELAN</name>
<reference evidence="2" key="2">
    <citation type="submission" date="2020-06" db="EMBL/GenBank/DDBJ databases">
        <title>Helianthus annuus Genome sequencing and assembly Release 2.</title>
        <authorList>
            <person name="Gouzy J."/>
            <person name="Langlade N."/>
            <person name="Munos S."/>
        </authorList>
    </citation>
    <scope>NUCLEOTIDE SEQUENCE</scope>
    <source>
        <tissue evidence="2">Leaves</tissue>
    </source>
</reference>
<dbReference type="Gramene" id="mRNA:HanXRQr2_Chr09g0406461">
    <property type="protein sequence ID" value="CDS:HanXRQr2_Chr09g0406461.1"/>
    <property type="gene ID" value="HanXRQr2_Chr09g0406461"/>
</dbReference>